<dbReference type="Gene3D" id="3.40.47.10">
    <property type="match status" value="1"/>
</dbReference>
<keyword evidence="2" id="KW-0597">Phosphoprotein</keyword>
<dbReference type="Pfam" id="PF00109">
    <property type="entry name" value="ketoacyl-synt"/>
    <property type="match status" value="1"/>
</dbReference>
<organism evidence="4">
    <name type="scientific">Cladonia uncialis subsp. uncialis</name>
    <dbReference type="NCBI Taxonomy" id="180999"/>
    <lineage>
        <taxon>Eukaryota</taxon>
        <taxon>Fungi</taxon>
        <taxon>Dikarya</taxon>
        <taxon>Ascomycota</taxon>
        <taxon>Pezizomycotina</taxon>
        <taxon>Lecanoromycetes</taxon>
        <taxon>OSLEUM clade</taxon>
        <taxon>Lecanoromycetidae</taxon>
        <taxon>Lecanorales</taxon>
        <taxon>Lecanorineae</taxon>
        <taxon>Cladoniaceae</taxon>
        <taxon>Cladonia</taxon>
    </lineage>
</organism>
<accession>A0A1Z1C416</accession>
<dbReference type="InterPro" id="IPR020841">
    <property type="entry name" value="PKS_Beta-ketoAc_synthase_dom"/>
</dbReference>
<evidence type="ECO:0000256" key="1">
    <source>
        <dbReference type="ARBA" id="ARBA00022450"/>
    </source>
</evidence>
<reference evidence="5" key="2">
    <citation type="submission" date="2017-12" db="EMBL/GenBank/DDBJ databases">
        <title>Genome Sequencing Reveals a Rich Biosynthetic Potential.</title>
        <authorList>
            <person name="Bertrand R.L."/>
            <person name="Abdel-Hameed M.E."/>
            <person name="Sorensen J.L."/>
        </authorList>
    </citation>
    <scope>NUCLEOTIDE SEQUENCE</scope>
</reference>
<keyword evidence="1" id="KW-0596">Phosphopantetheine</keyword>
<dbReference type="PROSITE" id="PS52004">
    <property type="entry name" value="KS3_2"/>
    <property type="match status" value="1"/>
</dbReference>
<protein>
    <submittedName>
        <fullName evidence="4 5">PKS-like protein</fullName>
    </submittedName>
</protein>
<dbReference type="PANTHER" id="PTHR43775">
    <property type="entry name" value="FATTY ACID SYNTHASE"/>
    <property type="match status" value="1"/>
</dbReference>
<dbReference type="PANTHER" id="PTHR43775:SF21">
    <property type="entry name" value="NON-REDUCING POLYKETIDE SYNTHASE AUSA-RELATED"/>
    <property type="match status" value="1"/>
</dbReference>
<dbReference type="InterPro" id="IPR014030">
    <property type="entry name" value="Ketoacyl_synth_N"/>
</dbReference>
<dbReference type="AlphaFoldDB" id="A0A1Z1C416"/>
<evidence type="ECO:0000313" key="4">
    <source>
        <dbReference type="EMBL" id="ANM86327.1"/>
    </source>
</evidence>
<dbReference type="EMBL" id="MG777490">
    <property type="protein sequence ID" value="AUW31048.1"/>
    <property type="molecule type" value="Genomic_DNA"/>
</dbReference>
<dbReference type="GO" id="GO:0044550">
    <property type="term" value="P:secondary metabolite biosynthetic process"/>
    <property type="evidence" value="ECO:0007669"/>
    <property type="project" value="TreeGrafter"/>
</dbReference>
<proteinExistence type="predicted"/>
<evidence type="ECO:0000259" key="3">
    <source>
        <dbReference type="PROSITE" id="PS52004"/>
    </source>
</evidence>
<dbReference type="SMART" id="SM00825">
    <property type="entry name" value="PKS_KS"/>
    <property type="match status" value="1"/>
</dbReference>
<evidence type="ECO:0000256" key="2">
    <source>
        <dbReference type="ARBA" id="ARBA00022553"/>
    </source>
</evidence>
<sequence>MACKFPGANSLDEYWDNIRYGTSVAEEILAYRFAIHGHRRTIDAKARVWGNFVSDPDALDHRFFKKSSREAVQTDPQQRLLLQCAYHAIESSGYFSENQESRPVDIGCYVGACVNDYNDNIASHPSTAFSSLETLRAFLSGKIIYYFGWTGPSVTYDTACSSSFVAIHEACKAIQLGECSRAVAGGVDVLTNP</sequence>
<dbReference type="InterPro" id="IPR016039">
    <property type="entry name" value="Thiolase-like"/>
</dbReference>
<dbReference type="GO" id="GO:0006633">
    <property type="term" value="P:fatty acid biosynthetic process"/>
    <property type="evidence" value="ECO:0007669"/>
    <property type="project" value="TreeGrafter"/>
</dbReference>
<dbReference type="GO" id="GO:0004312">
    <property type="term" value="F:fatty acid synthase activity"/>
    <property type="evidence" value="ECO:0007669"/>
    <property type="project" value="TreeGrafter"/>
</dbReference>
<feature type="domain" description="Ketosynthase family 3 (KS3)" evidence="3">
    <location>
        <begin position="1"/>
        <end position="193"/>
    </location>
</feature>
<dbReference type="InterPro" id="IPR050091">
    <property type="entry name" value="PKS_NRPS_Biosynth_Enz"/>
</dbReference>
<evidence type="ECO:0000313" key="5">
    <source>
        <dbReference type="EMBL" id="AUW31048.1"/>
    </source>
</evidence>
<dbReference type="SUPFAM" id="SSF53901">
    <property type="entry name" value="Thiolase-like"/>
    <property type="match status" value="1"/>
</dbReference>
<dbReference type="EMBL" id="KX264248">
    <property type="protein sequence ID" value="ANM86327.1"/>
    <property type="molecule type" value="Genomic_DNA"/>
</dbReference>
<reference evidence="4" key="1">
    <citation type="submission" date="2016-05" db="EMBL/GenBank/DDBJ databases">
        <title>Lichen genome sequencing reveals its rich biosynthetic potential.</title>
        <authorList>
            <person name="Bertrand R.L."/>
            <person name="Abdel-Hameed M."/>
            <person name="Sorensen J.L."/>
        </authorList>
    </citation>
    <scope>NUCLEOTIDE SEQUENCE</scope>
</reference>
<name>A0A1Z1C416_CLAUC</name>
<dbReference type="CDD" id="cd00833">
    <property type="entry name" value="PKS"/>
    <property type="match status" value="1"/>
</dbReference>